<dbReference type="InterPro" id="IPR058353">
    <property type="entry name" value="DUF8040"/>
</dbReference>
<accession>A0A8B8J7B2</accession>
<dbReference type="OrthoDB" id="785961at2759"/>
<dbReference type="PANTHER" id="PTHR46250">
    <property type="entry name" value="MYB/SANT-LIKE DNA-BINDING DOMAIN PROTEIN-RELATED"/>
    <property type="match status" value="1"/>
</dbReference>
<dbReference type="GO" id="GO:0046872">
    <property type="term" value="F:metal ion binding"/>
    <property type="evidence" value="ECO:0007669"/>
    <property type="project" value="UniProtKB-KW"/>
</dbReference>
<name>A0A8B8J7B2_PHODC</name>
<dbReference type="Pfam" id="PF26138">
    <property type="entry name" value="DUF8040"/>
    <property type="match status" value="1"/>
</dbReference>
<dbReference type="InterPro" id="IPR027806">
    <property type="entry name" value="HARBI1_dom"/>
</dbReference>
<gene>
    <name evidence="7" type="primary">LOC113463064</name>
</gene>
<feature type="domain" description="DDE Tnp4" evidence="4">
    <location>
        <begin position="73"/>
        <end position="199"/>
    </location>
</feature>
<keyword evidence="6" id="KW-1185">Reference proteome</keyword>
<evidence type="ECO:0000256" key="1">
    <source>
        <dbReference type="ARBA" id="ARBA00001968"/>
    </source>
</evidence>
<evidence type="ECO:0000313" key="7">
    <source>
        <dbReference type="RefSeq" id="XP_026662506.2"/>
    </source>
</evidence>
<dbReference type="Proteomes" id="UP000228380">
    <property type="component" value="Unplaced"/>
</dbReference>
<evidence type="ECO:0000259" key="5">
    <source>
        <dbReference type="Pfam" id="PF26138"/>
    </source>
</evidence>
<dbReference type="Pfam" id="PF13359">
    <property type="entry name" value="DDE_Tnp_4"/>
    <property type="match status" value="1"/>
</dbReference>
<reference evidence="7" key="1">
    <citation type="submission" date="2025-08" db="UniProtKB">
        <authorList>
            <consortium name="RefSeq"/>
        </authorList>
    </citation>
    <scope>IDENTIFICATION</scope>
    <source>
        <tissue evidence="7">Young leaves</tissue>
    </source>
</reference>
<evidence type="ECO:0000313" key="6">
    <source>
        <dbReference type="Proteomes" id="UP000228380"/>
    </source>
</evidence>
<comment type="cofactor">
    <cofactor evidence="1">
        <name>a divalent metal cation</name>
        <dbReference type="ChEBI" id="CHEBI:60240"/>
    </cofactor>
</comment>
<dbReference type="GeneID" id="113463064"/>
<feature type="domain" description="Myb/SANT-like" evidence="3">
    <location>
        <begin position="224"/>
        <end position="320"/>
    </location>
</feature>
<proteinExistence type="predicted"/>
<dbReference type="KEGG" id="pda:113463064"/>
<dbReference type="AlphaFoldDB" id="A0A8B8J7B2"/>
<dbReference type="Pfam" id="PF12776">
    <property type="entry name" value="Myb_DNA-bind_3"/>
    <property type="match status" value="1"/>
</dbReference>
<evidence type="ECO:0000259" key="3">
    <source>
        <dbReference type="Pfam" id="PF12776"/>
    </source>
</evidence>
<organism evidence="6 7">
    <name type="scientific">Phoenix dactylifera</name>
    <name type="common">Date palm</name>
    <dbReference type="NCBI Taxonomy" id="42345"/>
    <lineage>
        <taxon>Eukaryota</taxon>
        <taxon>Viridiplantae</taxon>
        <taxon>Streptophyta</taxon>
        <taxon>Embryophyta</taxon>
        <taxon>Tracheophyta</taxon>
        <taxon>Spermatophyta</taxon>
        <taxon>Magnoliopsida</taxon>
        <taxon>Liliopsida</taxon>
        <taxon>Arecaceae</taxon>
        <taxon>Coryphoideae</taxon>
        <taxon>Phoeniceae</taxon>
        <taxon>Phoenix</taxon>
    </lineage>
</organism>
<keyword evidence="2" id="KW-0479">Metal-binding</keyword>
<sequence length="518" mass="59110">MVAIFLHIISHDVKNRIIKRQVVRSSETISRQFHVVLNFVLCLHSMLLRKPEAVTGNYTDERWKLFKNCLGALDGTYIKVNVEEVNKPRYRCRKGEIATNVLGVCTRDMQFIYILPRWEGSATDFRLLRDAILRRNGLKVPQDYYYLCNAGYANTEGFLAPYRGQRYHLNEWRQSQQPTNAHEFFNMKHSRARNVIERMEEQLLQENKKANSRADRTTFLKRIWTKTEDAKLVECLIKVVNAGGWKGDNGIFRPGFHQHLERMMEKKLPGCRLRGNPHVENHVKLLKKQYNAIAEMLGPNCLEFGWNDRDKCVVADKDVYDLWMKSHPHAAGLRNKPFPYYEDLSIVFGKDRANGEGAENPVDACEQIEKEEEALGDTLSLGDDMDAKGGSSNAIDSPPSICQPTDVGTSTAIIGKKKGGLVGKKRKHNDTIIENLVTEMGRISSACEGNREDFKKIANFFEKKGQSDERRMALFEEIMKIEDLSKDDILIAGGSLAKISPKLTSFLPCLNSSREDMC</sequence>
<dbReference type="InterPro" id="IPR024752">
    <property type="entry name" value="Myb/SANT-like_dom"/>
</dbReference>
<evidence type="ECO:0000256" key="2">
    <source>
        <dbReference type="ARBA" id="ARBA00022723"/>
    </source>
</evidence>
<dbReference type="PANTHER" id="PTHR46250:SF18">
    <property type="entry name" value="MYB_SANT-LIKE DOMAIN-CONTAINING PROTEIN"/>
    <property type="match status" value="1"/>
</dbReference>
<evidence type="ECO:0000259" key="4">
    <source>
        <dbReference type="Pfam" id="PF13359"/>
    </source>
</evidence>
<protein>
    <submittedName>
        <fullName evidence="7">Uncharacterized protein LOC113463064</fullName>
    </submittedName>
</protein>
<feature type="domain" description="DUF8040" evidence="5">
    <location>
        <begin position="2"/>
        <end position="40"/>
    </location>
</feature>
<dbReference type="RefSeq" id="XP_026662506.2">
    <property type="nucleotide sequence ID" value="XM_026806705.2"/>
</dbReference>